<keyword evidence="5" id="KW-0812">Transmembrane</keyword>
<feature type="transmembrane region" description="Helical" evidence="5">
    <location>
        <begin position="175"/>
        <end position="193"/>
    </location>
</feature>
<evidence type="ECO:0000313" key="8">
    <source>
        <dbReference type="EMBL" id="REF37401.1"/>
    </source>
</evidence>
<dbReference type="GO" id="GO:0016301">
    <property type="term" value="F:kinase activity"/>
    <property type="evidence" value="ECO:0007669"/>
    <property type="project" value="UniProtKB-KW"/>
</dbReference>
<dbReference type="CDD" id="cd16917">
    <property type="entry name" value="HATPase_UhpB-NarQ-NarX-like"/>
    <property type="match status" value="1"/>
</dbReference>
<dbReference type="InterPro" id="IPR007168">
    <property type="entry name" value="Phageshock_PspC_N"/>
</dbReference>
<sequence length="475" mass="51497">MTIEGADEGCPEKADPGRFDRTEHVGEKAQRHEEAPIFTDPSVGNRARTPSAASGARPRCVRRSEGKVLGGVAGGLADHLGLQPLHVRLGFVALTTLTGFGLFLYAALWIVLPQDTVLATAGQPAGVAAATRSRMRTDQPRRARGQDRGQLLSIVILGAGALMMFPRVVGISAQVFWPLIVGGLGLALVWRQADESQRARWTSSAPPRWKWLWPLFSTGGRIMVLRTVVGLALVVVALSWGLSFVGGVDEVNAALLSVIGAIIGVGLIIAPWVWRLLDDLSEERRERIRSQERADMAAHLHDSVLQTLALIQKQAHDPRAVVRLARAQERDLRQWLYGDQDDADTTLRSALRKAAAEVEDRHGVPVELVVVGDAPLDPALTAVLRAAGEAMVNAAKHSGAPKIDVYAEVEPDLVEVFVRDRGVGFDPDKVGEDRLGVRRSIIERMERHGGKAEIRSSPGNGTEVRIAVERRPGQP</sequence>
<feature type="domain" description="Histidine kinase/HSP90-like ATPase" evidence="6">
    <location>
        <begin position="384"/>
        <end position="469"/>
    </location>
</feature>
<feature type="compositionally biased region" description="Basic and acidic residues" evidence="4">
    <location>
        <begin position="466"/>
        <end position="475"/>
    </location>
</feature>
<proteinExistence type="predicted"/>
<keyword evidence="1" id="KW-0808">Transferase</keyword>
<dbReference type="InterPro" id="IPR050482">
    <property type="entry name" value="Sensor_HK_TwoCompSys"/>
</dbReference>
<evidence type="ECO:0000256" key="2">
    <source>
        <dbReference type="ARBA" id="ARBA00022777"/>
    </source>
</evidence>
<comment type="caution">
    <text evidence="8">The sequence shown here is derived from an EMBL/GenBank/DDBJ whole genome shotgun (WGS) entry which is preliminary data.</text>
</comment>
<organism evidence="8 9">
    <name type="scientific">Thermasporomyces composti</name>
    <dbReference type="NCBI Taxonomy" id="696763"/>
    <lineage>
        <taxon>Bacteria</taxon>
        <taxon>Bacillati</taxon>
        <taxon>Actinomycetota</taxon>
        <taxon>Actinomycetes</taxon>
        <taxon>Propionibacteriales</taxon>
        <taxon>Nocardioidaceae</taxon>
        <taxon>Thermasporomyces</taxon>
    </lineage>
</organism>
<evidence type="ECO:0000256" key="4">
    <source>
        <dbReference type="SAM" id="MobiDB-lite"/>
    </source>
</evidence>
<accession>A0A3D9VJ93</accession>
<evidence type="ECO:0000256" key="3">
    <source>
        <dbReference type="ARBA" id="ARBA00023012"/>
    </source>
</evidence>
<dbReference type="Pfam" id="PF02518">
    <property type="entry name" value="HATPase_c"/>
    <property type="match status" value="1"/>
</dbReference>
<keyword evidence="3" id="KW-0902">Two-component regulatory system</keyword>
<dbReference type="AlphaFoldDB" id="A0A3D9VJ93"/>
<feature type="domain" description="Phage shock protein PspC N-terminal" evidence="7">
    <location>
        <begin position="59"/>
        <end position="114"/>
    </location>
</feature>
<dbReference type="InterPro" id="IPR003594">
    <property type="entry name" value="HATPase_dom"/>
</dbReference>
<keyword evidence="2" id="KW-0418">Kinase</keyword>
<dbReference type="GO" id="GO:0000160">
    <property type="term" value="P:phosphorelay signal transduction system"/>
    <property type="evidence" value="ECO:0007669"/>
    <property type="project" value="UniProtKB-KW"/>
</dbReference>
<dbReference type="Gene3D" id="3.30.565.10">
    <property type="entry name" value="Histidine kinase-like ATPase, C-terminal domain"/>
    <property type="match status" value="1"/>
</dbReference>
<evidence type="ECO:0000256" key="1">
    <source>
        <dbReference type="ARBA" id="ARBA00022679"/>
    </source>
</evidence>
<evidence type="ECO:0000259" key="7">
    <source>
        <dbReference type="Pfam" id="PF04024"/>
    </source>
</evidence>
<feature type="region of interest" description="Disordered" evidence="4">
    <location>
        <begin position="1"/>
        <end position="59"/>
    </location>
</feature>
<evidence type="ECO:0000313" key="9">
    <source>
        <dbReference type="Proteomes" id="UP000256485"/>
    </source>
</evidence>
<dbReference type="Pfam" id="PF04024">
    <property type="entry name" value="PspC"/>
    <property type="match status" value="1"/>
</dbReference>
<name>A0A3D9VJ93_THECX</name>
<feature type="transmembrane region" description="Helical" evidence="5">
    <location>
        <begin position="223"/>
        <end position="242"/>
    </location>
</feature>
<dbReference type="EMBL" id="QTUC01000001">
    <property type="protein sequence ID" value="REF37401.1"/>
    <property type="molecule type" value="Genomic_DNA"/>
</dbReference>
<evidence type="ECO:0000259" key="6">
    <source>
        <dbReference type="Pfam" id="PF02518"/>
    </source>
</evidence>
<dbReference type="InterPro" id="IPR036890">
    <property type="entry name" value="HATPase_C_sf"/>
</dbReference>
<feature type="compositionally biased region" description="Basic and acidic residues" evidence="4">
    <location>
        <begin position="10"/>
        <end position="35"/>
    </location>
</feature>
<feature type="transmembrane region" description="Helical" evidence="5">
    <location>
        <begin position="151"/>
        <end position="169"/>
    </location>
</feature>
<protein>
    <submittedName>
        <fullName evidence="8">Phage shock protein C (PspC) family protein</fullName>
    </submittedName>
</protein>
<dbReference type="SUPFAM" id="SSF55874">
    <property type="entry name" value="ATPase domain of HSP90 chaperone/DNA topoisomerase II/histidine kinase"/>
    <property type="match status" value="1"/>
</dbReference>
<keyword evidence="5" id="KW-1133">Transmembrane helix</keyword>
<feature type="transmembrane region" description="Helical" evidence="5">
    <location>
        <begin position="89"/>
        <end position="112"/>
    </location>
</feature>
<feature type="region of interest" description="Disordered" evidence="4">
    <location>
        <begin position="448"/>
        <end position="475"/>
    </location>
</feature>
<keyword evidence="9" id="KW-1185">Reference proteome</keyword>
<dbReference type="Proteomes" id="UP000256485">
    <property type="component" value="Unassembled WGS sequence"/>
</dbReference>
<feature type="transmembrane region" description="Helical" evidence="5">
    <location>
        <begin position="254"/>
        <end position="277"/>
    </location>
</feature>
<gene>
    <name evidence="8" type="ORF">DFJ64_2845</name>
</gene>
<keyword evidence="5" id="KW-0472">Membrane</keyword>
<dbReference type="PANTHER" id="PTHR24421">
    <property type="entry name" value="NITRATE/NITRITE SENSOR PROTEIN NARX-RELATED"/>
    <property type="match status" value="1"/>
</dbReference>
<dbReference type="PANTHER" id="PTHR24421:SF61">
    <property type="entry name" value="OXYGEN SENSOR HISTIDINE KINASE NREB"/>
    <property type="match status" value="1"/>
</dbReference>
<reference evidence="8 9" key="1">
    <citation type="submission" date="2018-08" db="EMBL/GenBank/DDBJ databases">
        <title>Sequencing the genomes of 1000 actinobacteria strains.</title>
        <authorList>
            <person name="Klenk H.-P."/>
        </authorList>
    </citation>
    <scope>NUCLEOTIDE SEQUENCE [LARGE SCALE GENOMIC DNA]</scope>
    <source>
        <strain evidence="8 9">DSM 22891</strain>
    </source>
</reference>
<evidence type="ECO:0000256" key="5">
    <source>
        <dbReference type="SAM" id="Phobius"/>
    </source>
</evidence>